<reference evidence="7" key="1">
    <citation type="journal article" date="2014" name="Int. J. Syst. Evol. Microbiol.">
        <title>Complete genome sequence of Corynebacterium casei LMG S-19264T (=DSM 44701T), isolated from a smear-ripened cheese.</title>
        <authorList>
            <consortium name="US DOE Joint Genome Institute (JGI-PGF)"/>
            <person name="Walter F."/>
            <person name="Albersmeier A."/>
            <person name="Kalinowski J."/>
            <person name="Ruckert C."/>
        </authorList>
    </citation>
    <scope>NUCLEOTIDE SEQUENCE</scope>
    <source>
        <strain evidence="7">CGMCC 1.15254</strain>
    </source>
</reference>
<feature type="transmembrane region" description="Helical" evidence="5">
    <location>
        <begin position="50"/>
        <end position="72"/>
    </location>
</feature>
<dbReference type="GO" id="GO:0005506">
    <property type="term" value="F:iron ion binding"/>
    <property type="evidence" value="ECO:0007669"/>
    <property type="project" value="InterPro"/>
</dbReference>
<dbReference type="InterPro" id="IPR006694">
    <property type="entry name" value="Fatty_acid_hydroxylase"/>
</dbReference>
<feature type="transmembrane region" description="Helical" evidence="5">
    <location>
        <begin position="139"/>
        <end position="163"/>
    </location>
</feature>
<evidence type="ECO:0000256" key="1">
    <source>
        <dbReference type="ARBA" id="ARBA00004370"/>
    </source>
</evidence>
<evidence type="ECO:0000313" key="7">
    <source>
        <dbReference type="EMBL" id="GGF51328.1"/>
    </source>
</evidence>
<dbReference type="EMBL" id="BMHV01000001">
    <property type="protein sequence ID" value="GGF51328.1"/>
    <property type="molecule type" value="Genomic_DNA"/>
</dbReference>
<dbReference type="RefSeq" id="WP_229734180.1">
    <property type="nucleotide sequence ID" value="NZ_BMHV01000001.1"/>
</dbReference>
<dbReference type="AlphaFoldDB" id="A0A917BR20"/>
<feature type="transmembrane region" description="Helical" evidence="5">
    <location>
        <begin position="78"/>
        <end position="98"/>
    </location>
</feature>
<gene>
    <name evidence="7" type="ORF">GCM10011332_00650</name>
</gene>
<evidence type="ECO:0000256" key="2">
    <source>
        <dbReference type="ARBA" id="ARBA00022692"/>
    </source>
</evidence>
<dbReference type="Proteomes" id="UP000632498">
    <property type="component" value="Unassembled WGS sequence"/>
</dbReference>
<dbReference type="Pfam" id="PF04116">
    <property type="entry name" value="FA_hydroxylase"/>
    <property type="match status" value="1"/>
</dbReference>
<evidence type="ECO:0000259" key="6">
    <source>
        <dbReference type="Pfam" id="PF04116"/>
    </source>
</evidence>
<keyword evidence="4 5" id="KW-0472">Membrane</keyword>
<keyword evidence="8" id="KW-1185">Reference proteome</keyword>
<protein>
    <recommendedName>
        <fullName evidence="6">Fatty acid hydroxylase domain-containing protein</fullName>
    </recommendedName>
</protein>
<organism evidence="7 8">
    <name type="scientific">Terasakiella brassicae</name>
    <dbReference type="NCBI Taxonomy" id="1634917"/>
    <lineage>
        <taxon>Bacteria</taxon>
        <taxon>Pseudomonadati</taxon>
        <taxon>Pseudomonadota</taxon>
        <taxon>Alphaproteobacteria</taxon>
        <taxon>Rhodospirillales</taxon>
        <taxon>Terasakiellaceae</taxon>
        <taxon>Terasakiella</taxon>
    </lineage>
</organism>
<evidence type="ECO:0000256" key="3">
    <source>
        <dbReference type="ARBA" id="ARBA00022989"/>
    </source>
</evidence>
<comment type="caution">
    <text evidence="7">The sequence shown here is derived from an EMBL/GenBank/DDBJ whole genome shotgun (WGS) entry which is preliminary data.</text>
</comment>
<evidence type="ECO:0000256" key="5">
    <source>
        <dbReference type="SAM" id="Phobius"/>
    </source>
</evidence>
<keyword evidence="2 5" id="KW-0812">Transmembrane</keyword>
<proteinExistence type="predicted"/>
<feature type="transmembrane region" description="Helical" evidence="5">
    <location>
        <begin position="12"/>
        <end position="29"/>
    </location>
</feature>
<keyword evidence="3 5" id="KW-1133">Transmembrane helix</keyword>
<dbReference type="GO" id="GO:0016020">
    <property type="term" value="C:membrane"/>
    <property type="evidence" value="ECO:0007669"/>
    <property type="project" value="UniProtKB-SubCell"/>
</dbReference>
<reference evidence="7" key="2">
    <citation type="submission" date="2020-09" db="EMBL/GenBank/DDBJ databases">
        <authorList>
            <person name="Sun Q."/>
            <person name="Zhou Y."/>
        </authorList>
    </citation>
    <scope>NUCLEOTIDE SEQUENCE</scope>
    <source>
        <strain evidence="7">CGMCC 1.15254</strain>
    </source>
</reference>
<dbReference type="GO" id="GO:0008610">
    <property type="term" value="P:lipid biosynthetic process"/>
    <property type="evidence" value="ECO:0007669"/>
    <property type="project" value="InterPro"/>
</dbReference>
<comment type="subcellular location">
    <subcellularLocation>
        <location evidence="1">Membrane</location>
    </subcellularLocation>
</comment>
<sequence length="262" mass="30263">MQFILENEGVIRLSVFAGVFCLMAVLETVRPRRKRSFARQKRWFSNFANLAIGAVCARLILPWVPVSVAFYAQQNPVLFEPVLPVVVGILLLDFCIYLQHVAMHKIPVLWRLHRLHHADLDYDVTTGIRFHPIEIILSLLFKMAIILIFAIDPLSVILFEVILNAMAMFNHANFKLPLKLDAVLRLFIVTPDFHRVHHSSIQAETNSNYGFNISLWDRLCRTYTAQPQDGHETMQIGLEYFRDPAQLRLGKMIIQPFCKKEP</sequence>
<evidence type="ECO:0000313" key="8">
    <source>
        <dbReference type="Proteomes" id="UP000632498"/>
    </source>
</evidence>
<dbReference type="InterPro" id="IPR050307">
    <property type="entry name" value="Sterol_Desaturase_Related"/>
</dbReference>
<accession>A0A917BR20</accession>
<dbReference type="GO" id="GO:0016491">
    <property type="term" value="F:oxidoreductase activity"/>
    <property type="evidence" value="ECO:0007669"/>
    <property type="project" value="InterPro"/>
</dbReference>
<feature type="domain" description="Fatty acid hydroxylase" evidence="6">
    <location>
        <begin position="85"/>
        <end position="222"/>
    </location>
</feature>
<evidence type="ECO:0000256" key="4">
    <source>
        <dbReference type="ARBA" id="ARBA00023136"/>
    </source>
</evidence>
<dbReference type="PANTHER" id="PTHR11863">
    <property type="entry name" value="STEROL DESATURASE"/>
    <property type="match status" value="1"/>
</dbReference>
<name>A0A917BR20_9PROT</name>